<reference evidence="2 3" key="1">
    <citation type="submission" date="2018-08" db="EMBL/GenBank/DDBJ databases">
        <title>A genome reference for cultivated species of the human gut microbiota.</title>
        <authorList>
            <person name="Zou Y."/>
            <person name="Xue W."/>
            <person name="Luo G."/>
        </authorList>
    </citation>
    <scope>NUCLEOTIDE SEQUENCE [LARGE SCALE GENOMIC DNA]</scope>
    <source>
        <strain evidence="2 3">TM09-12</strain>
    </source>
</reference>
<dbReference type="InterPro" id="IPR001279">
    <property type="entry name" value="Metallo-B-lactamas"/>
</dbReference>
<gene>
    <name evidence="2" type="ORF">DXD79_00365</name>
</gene>
<dbReference type="AlphaFoldDB" id="A0A374PFA9"/>
<evidence type="ECO:0000259" key="1">
    <source>
        <dbReference type="Pfam" id="PF00753"/>
    </source>
</evidence>
<dbReference type="PANTHER" id="PTHR30619:SF1">
    <property type="entry name" value="RECOMBINATION PROTEIN 2"/>
    <property type="match status" value="1"/>
</dbReference>
<dbReference type="PANTHER" id="PTHR30619">
    <property type="entry name" value="DNA INTERNALIZATION/COMPETENCE PROTEIN COMEC/REC2"/>
    <property type="match status" value="1"/>
</dbReference>
<sequence>MEEWTAQVTFMNVGNGDAILIEAPDPERRDGLFVMVIDGGSGEQAEYADRSTGRLRAVDYMEKRGIKHIDVMVCTHIHEDHTCGLLPIALKWCPEFLWQPFPAELSEIMKLLNDGTGEESGRKLIAALNGYAALCRYVKAQGGRVIQAKPGYPDSSTMFPANGIRIHILGPAEEALDRQTARLKALYQEGRRDLLPALDRCMNSSSMILHIACGEKTFLLAGDAEASDYEACRGDIKADVFKVGHHGQANSLTPEILHAVSPQYAVICASSDRRYESAAPPVLEQLYKSGIPVYYSDCPTVAPFADKIEPHTAAVFRVMRAGRLYAAYNQERCITDGTGKS</sequence>
<dbReference type="Gene3D" id="3.60.15.10">
    <property type="entry name" value="Ribonuclease Z/Hydroxyacylglutathione hydrolase-like"/>
    <property type="match status" value="1"/>
</dbReference>
<dbReference type="Proteomes" id="UP000263014">
    <property type="component" value="Unassembled WGS sequence"/>
</dbReference>
<organism evidence="2 3">
    <name type="scientific">Hungatella hathewayi</name>
    <dbReference type="NCBI Taxonomy" id="154046"/>
    <lineage>
        <taxon>Bacteria</taxon>
        <taxon>Bacillati</taxon>
        <taxon>Bacillota</taxon>
        <taxon>Clostridia</taxon>
        <taxon>Lachnospirales</taxon>
        <taxon>Lachnospiraceae</taxon>
        <taxon>Hungatella</taxon>
    </lineage>
</organism>
<accession>A0A374PFA9</accession>
<dbReference type="InterPro" id="IPR036866">
    <property type="entry name" value="RibonucZ/Hydroxyglut_hydro"/>
</dbReference>
<dbReference type="RefSeq" id="WP_117630452.1">
    <property type="nucleotide sequence ID" value="NZ_QSON01000001.1"/>
</dbReference>
<proteinExistence type="predicted"/>
<dbReference type="SUPFAM" id="SSF56281">
    <property type="entry name" value="Metallo-hydrolase/oxidoreductase"/>
    <property type="match status" value="1"/>
</dbReference>
<evidence type="ECO:0000313" key="3">
    <source>
        <dbReference type="Proteomes" id="UP000263014"/>
    </source>
</evidence>
<dbReference type="InterPro" id="IPR052159">
    <property type="entry name" value="Competence_DNA_uptake"/>
</dbReference>
<feature type="domain" description="Metallo-beta-lactamase" evidence="1">
    <location>
        <begin position="18"/>
        <end position="91"/>
    </location>
</feature>
<evidence type="ECO:0000313" key="2">
    <source>
        <dbReference type="EMBL" id="RGJ07906.1"/>
    </source>
</evidence>
<protein>
    <recommendedName>
        <fullName evidence="1">Metallo-beta-lactamase domain-containing protein</fullName>
    </recommendedName>
</protein>
<dbReference type="Pfam" id="PF00753">
    <property type="entry name" value="Lactamase_B"/>
    <property type="match status" value="1"/>
</dbReference>
<dbReference type="EMBL" id="QSON01000001">
    <property type="protein sequence ID" value="RGJ07906.1"/>
    <property type="molecule type" value="Genomic_DNA"/>
</dbReference>
<name>A0A374PFA9_9FIRM</name>
<comment type="caution">
    <text evidence="2">The sequence shown here is derived from an EMBL/GenBank/DDBJ whole genome shotgun (WGS) entry which is preliminary data.</text>
</comment>